<gene>
    <name evidence="1" type="ORF">BUALT_Bualt03G0199100</name>
</gene>
<dbReference type="PANTHER" id="PTHR33090">
    <property type="entry name" value="DUF3774 DOMAIN PROTEIN-RELATED"/>
    <property type="match status" value="1"/>
</dbReference>
<evidence type="ECO:0000313" key="2">
    <source>
        <dbReference type="Proteomes" id="UP000826271"/>
    </source>
</evidence>
<dbReference type="InterPro" id="IPR022251">
    <property type="entry name" value="DUF3774_wound-induced"/>
</dbReference>
<reference evidence="1" key="1">
    <citation type="submission" date="2019-10" db="EMBL/GenBank/DDBJ databases">
        <authorList>
            <person name="Zhang R."/>
            <person name="Pan Y."/>
            <person name="Wang J."/>
            <person name="Ma R."/>
            <person name="Yu S."/>
        </authorList>
    </citation>
    <scope>NUCLEOTIDE SEQUENCE</scope>
    <source>
        <strain evidence="1">LA-IB0</strain>
        <tissue evidence="1">Leaf</tissue>
    </source>
</reference>
<comment type="caution">
    <text evidence="1">The sequence shown here is derived from an EMBL/GenBank/DDBJ whole genome shotgun (WGS) entry which is preliminary data.</text>
</comment>
<sequence length="121" mass="13369">MSSTRIVAASLGAVEALKDHGFCRWNYAIRSIHHKAKTNIIKSFSNKKLSTNVDSSFSGIVMLKASDRIQKAKQAEESLRNVMYLSCWVFISPLAAVLCPADRCRCLRLLPAVAVLTLTLT</sequence>
<protein>
    <recommendedName>
        <fullName evidence="3">Wound-responsive family protein</fullName>
    </recommendedName>
</protein>
<accession>A0AAV6XV86</accession>
<dbReference type="AlphaFoldDB" id="A0AAV6XV86"/>
<proteinExistence type="predicted"/>
<name>A0AAV6XV86_9LAMI</name>
<evidence type="ECO:0000313" key="1">
    <source>
        <dbReference type="EMBL" id="KAG8386921.1"/>
    </source>
</evidence>
<dbReference type="Proteomes" id="UP000826271">
    <property type="component" value="Unassembled WGS sequence"/>
</dbReference>
<keyword evidence="2" id="KW-1185">Reference proteome</keyword>
<organism evidence="1 2">
    <name type="scientific">Buddleja alternifolia</name>
    <dbReference type="NCBI Taxonomy" id="168488"/>
    <lineage>
        <taxon>Eukaryota</taxon>
        <taxon>Viridiplantae</taxon>
        <taxon>Streptophyta</taxon>
        <taxon>Embryophyta</taxon>
        <taxon>Tracheophyta</taxon>
        <taxon>Spermatophyta</taxon>
        <taxon>Magnoliopsida</taxon>
        <taxon>eudicotyledons</taxon>
        <taxon>Gunneridae</taxon>
        <taxon>Pentapetalae</taxon>
        <taxon>asterids</taxon>
        <taxon>lamiids</taxon>
        <taxon>Lamiales</taxon>
        <taxon>Scrophulariaceae</taxon>
        <taxon>Buddlejeae</taxon>
        <taxon>Buddleja</taxon>
    </lineage>
</organism>
<dbReference type="Pfam" id="PF12609">
    <property type="entry name" value="DUF3774"/>
    <property type="match status" value="1"/>
</dbReference>
<evidence type="ECO:0008006" key="3">
    <source>
        <dbReference type="Google" id="ProtNLM"/>
    </source>
</evidence>
<dbReference type="EMBL" id="WHWC01000003">
    <property type="protein sequence ID" value="KAG8386921.1"/>
    <property type="molecule type" value="Genomic_DNA"/>
</dbReference>